<gene>
    <name evidence="1" type="ORF">UFOVP396_21</name>
</gene>
<dbReference type="Gene3D" id="3.60.20.10">
    <property type="entry name" value="Glutamine Phosphoribosylpyrophosphate, subunit 1, domain 1"/>
    <property type="match status" value="1"/>
</dbReference>
<dbReference type="EMBL" id="LR796381">
    <property type="protein sequence ID" value="CAB4140225.1"/>
    <property type="molecule type" value="Genomic_DNA"/>
</dbReference>
<proteinExistence type="predicted"/>
<name>A0A6J5M077_9CAUD</name>
<dbReference type="SUPFAM" id="SSF56235">
    <property type="entry name" value="N-terminal nucleophile aminohydrolases (Ntn hydrolases)"/>
    <property type="match status" value="1"/>
</dbReference>
<evidence type="ECO:0000313" key="1">
    <source>
        <dbReference type="EMBL" id="CAB4140225.1"/>
    </source>
</evidence>
<dbReference type="InterPro" id="IPR029055">
    <property type="entry name" value="Ntn_hydrolases_N"/>
</dbReference>
<sequence>MCVIICGNPQDIKKEYLEKAFKTNPHGFGLMYIRNNKIISEKFVTKNFKAVLKAFKKHSKFTNEIGLHFRYATVGSVNNFNSHPFSILNKKLGDNFDISLMHNSPRIVAPILDDKKSDTYFFSNIILRPILKSKPDLITDEKFLKSLESIVNAEGNSRVLLLNSLNNKFDFVGDWINWKNLKVSNTYSLEEYKPISYSSHSSFYNHSSIEFDNTKTVSKDTKEIPFKTYGQSKNRLKIDYDSLIDIMEVFDNGTKFDIFKQIRKLKHIEIADLLSQIADERYFNEYDNTREIQINDLK</sequence>
<accession>A0A6J5M077</accession>
<reference evidence="1" key="1">
    <citation type="submission" date="2020-04" db="EMBL/GenBank/DDBJ databases">
        <authorList>
            <person name="Chiriac C."/>
            <person name="Salcher M."/>
            <person name="Ghai R."/>
            <person name="Kavagutti S V."/>
        </authorList>
    </citation>
    <scope>NUCLEOTIDE SEQUENCE</scope>
</reference>
<protein>
    <submittedName>
        <fullName evidence="1">Gn_AT_II domain containing protein</fullName>
    </submittedName>
</protein>
<organism evidence="1">
    <name type="scientific">uncultured Caudovirales phage</name>
    <dbReference type="NCBI Taxonomy" id="2100421"/>
    <lineage>
        <taxon>Viruses</taxon>
        <taxon>Duplodnaviria</taxon>
        <taxon>Heunggongvirae</taxon>
        <taxon>Uroviricota</taxon>
        <taxon>Caudoviricetes</taxon>
        <taxon>Peduoviridae</taxon>
        <taxon>Maltschvirus</taxon>
        <taxon>Maltschvirus maltsch</taxon>
    </lineage>
</organism>